<dbReference type="OrthoDB" id="5429716at2759"/>
<protein>
    <submittedName>
        <fullName evidence="2">Uncharacterized protein</fullName>
    </submittedName>
</protein>
<keyword evidence="1" id="KW-1133">Transmembrane helix</keyword>
<proteinExistence type="predicted"/>
<gene>
    <name evidence="2" type="ORF">B0T11DRAFT_334186</name>
</gene>
<evidence type="ECO:0000313" key="3">
    <source>
        <dbReference type="Proteomes" id="UP000813385"/>
    </source>
</evidence>
<evidence type="ECO:0000313" key="2">
    <source>
        <dbReference type="EMBL" id="KAH7374642.1"/>
    </source>
</evidence>
<dbReference type="AlphaFoldDB" id="A0A8K0X7B5"/>
<reference evidence="2" key="1">
    <citation type="journal article" date="2021" name="Nat. Commun.">
        <title>Genetic determinants of endophytism in the Arabidopsis root mycobiome.</title>
        <authorList>
            <person name="Mesny F."/>
            <person name="Miyauchi S."/>
            <person name="Thiergart T."/>
            <person name="Pickel B."/>
            <person name="Atanasova L."/>
            <person name="Karlsson M."/>
            <person name="Huettel B."/>
            <person name="Barry K.W."/>
            <person name="Haridas S."/>
            <person name="Chen C."/>
            <person name="Bauer D."/>
            <person name="Andreopoulos W."/>
            <person name="Pangilinan J."/>
            <person name="LaButti K."/>
            <person name="Riley R."/>
            <person name="Lipzen A."/>
            <person name="Clum A."/>
            <person name="Drula E."/>
            <person name="Henrissat B."/>
            <person name="Kohler A."/>
            <person name="Grigoriev I.V."/>
            <person name="Martin F.M."/>
            <person name="Hacquard S."/>
        </authorList>
    </citation>
    <scope>NUCLEOTIDE SEQUENCE</scope>
    <source>
        <strain evidence="2">MPI-CAGE-AT-0016</strain>
    </source>
</reference>
<organism evidence="2 3">
    <name type="scientific">Plectosphaerella cucumerina</name>
    <dbReference type="NCBI Taxonomy" id="40658"/>
    <lineage>
        <taxon>Eukaryota</taxon>
        <taxon>Fungi</taxon>
        <taxon>Dikarya</taxon>
        <taxon>Ascomycota</taxon>
        <taxon>Pezizomycotina</taxon>
        <taxon>Sordariomycetes</taxon>
        <taxon>Hypocreomycetidae</taxon>
        <taxon>Glomerellales</taxon>
        <taxon>Plectosphaerellaceae</taxon>
        <taxon>Plectosphaerella</taxon>
    </lineage>
</organism>
<accession>A0A8K0X7B5</accession>
<dbReference type="EMBL" id="JAGPXD010000001">
    <property type="protein sequence ID" value="KAH7374642.1"/>
    <property type="molecule type" value="Genomic_DNA"/>
</dbReference>
<keyword evidence="1" id="KW-0472">Membrane</keyword>
<dbReference type="Proteomes" id="UP000813385">
    <property type="component" value="Unassembled WGS sequence"/>
</dbReference>
<feature type="transmembrane region" description="Helical" evidence="1">
    <location>
        <begin position="317"/>
        <end position="340"/>
    </location>
</feature>
<comment type="caution">
    <text evidence="2">The sequence shown here is derived from an EMBL/GenBank/DDBJ whole genome shotgun (WGS) entry which is preliminary data.</text>
</comment>
<evidence type="ECO:0000256" key="1">
    <source>
        <dbReference type="SAM" id="Phobius"/>
    </source>
</evidence>
<name>A0A8K0X7B5_9PEZI</name>
<keyword evidence="1" id="KW-0812">Transmembrane</keyword>
<keyword evidence="3" id="KW-1185">Reference proteome</keyword>
<sequence>MPTATTVTGAGGLMHVEFYNVGPLTSVWTAPAACSTVPVAPSGLSFPYHPLVQGLQVNNCEEYEFHPECQPGGEKVEELVEEHGAPGRMIYEYHSPGLQCPDAWETVGVFAMNNGVPSASGLFSPTLFTYRPEETATFPPGEFFANMFTSVLAPTETAVACCPSGFSADPYAGCYSNFPVTELAGETACTRSYTGTLSATASDDGDFFQQTEYTFTFYGATGTGMGVNASAFSLANPTDTNPANYVTYTATIDASGIPNGDGFDEDGYFGSQTNRTGLAVRLPMFLVNSGEGADAEPNDGGDQPGSAGRNVMLGSSWTAIGAVLTAWGVGMAAGVGLLAAW</sequence>